<dbReference type="SUPFAM" id="SSF56176">
    <property type="entry name" value="FAD-binding/transporter-associated domain-like"/>
    <property type="match status" value="1"/>
</dbReference>
<dbReference type="EMBL" id="JAWDJX010000023">
    <property type="protein sequence ID" value="KAK3052017.1"/>
    <property type="molecule type" value="Genomic_DNA"/>
</dbReference>
<dbReference type="Gene3D" id="3.40.462.20">
    <property type="match status" value="1"/>
</dbReference>
<organism evidence="7 8">
    <name type="scientific">Extremus antarcticus</name>
    <dbReference type="NCBI Taxonomy" id="702011"/>
    <lineage>
        <taxon>Eukaryota</taxon>
        <taxon>Fungi</taxon>
        <taxon>Dikarya</taxon>
        <taxon>Ascomycota</taxon>
        <taxon>Pezizomycotina</taxon>
        <taxon>Dothideomycetes</taxon>
        <taxon>Dothideomycetidae</taxon>
        <taxon>Mycosphaerellales</taxon>
        <taxon>Extremaceae</taxon>
        <taxon>Extremus</taxon>
    </lineage>
</organism>
<dbReference type="Pfam" id="PF01565">
    <property type="entry name" value="FAD_binding_4"/>
    <property type="match status" value="1"/>
</dbReference>
<dbReference type="InterPro" id="IPR036318">
    <property type="entry name" value="FAD-bd_PCMH-like_sf"/>
</dbReference>
<dbReference type="Gene3D" id="3.30.43.10">
    <property type="entry name" value="Uridine Diphospho-n-acetylenolpyruvylglucosamine Reductase, domain 2"/>
    <property type="match status" value="1"/>
</dbReference>
<keyword evidence="2" id="KW-0285">Flavoprotein</keyword>
<dbReference type="PANTHER" id="PTHR42973">
    <property type="entry name" value="BINDING OXIDOREDUCTASE, PUTATIVE (AFU_ORTHOLOGUE AFUA_1G17690)-RELATED"/>
    <property type="match status" value="1"/>
</dbReference>
<evidence type="ECO:0000256" key="3">
    <source>
        <dbReference type="ARBA" id="ARBA00022827"/>
    </source>
</evidence>
<dbReference type="InterPro" id="IPR016167">
    <property type="entry name" value="FAD-bd_PCMH_sub1"/>
</dbReference>
<dbReference type="Proteomes" id="UP001271007">
    <property type="component" value="Unassembled WGS sequence"/>
</dbReference>
<evidence type="ECO:0000256" key="1">
    <source>
        <dbReference type="ARBA" id="ARBA00005466"/>
    </source>
</evidence>
<evidence type="ECO:0000256" key="2">
    <source>
        <dbReference type="ARBA" id="ARBA00022630"/>
    </source>
</evidence>
<comment type="similarity">
    <text evidence="1">Belongs to the oxygen-dependent FAD-linked oxidoreductase family.</text>
</comment>
<gene>
    <name evidence="7" type="ORF">LTR09_006971</name>
</gene>
<dbReference type="InterPro" id="IPR016169">
    <property type="entry name" value="FAD-bd_PCMH_sub2"/>
</dbReference>
<sequence length="495" mass="53676">MSDLKFRTPYGKNTGYQPDAPSTGDDHFDDDTHHWFQSSSQTPACVLEVGSDDDTAIAIKVIAASQTPFAVQSGGHVSNPGFSSTTGVHISLRKMQQVKLSTDKTTVELGMGLTWADVYEELEDTGVNVVGGRVPGPGLGGVTLGGGFSCFNLVLPNGTVTTVDTSQPDLFFALKGGLSRFGIVTAAVYRTHRQSDQIFGGFNIYTQDKTEAIIAATLSFYEDNTDPKAQIITTTVGSPLGTSTLVLFFYDGPTTPPSFEQFEKILPLTLLPNVRTQSFSSFVNGIPDQLVFNARGTFDTLSTTSLTAGFLRAVKQETDRMGAAMLLHSGTTVNYDIEPFLPSYGNKSTDSAYLHTGSPLPLNIYVAWLLEEEDQFWYSAIRSSIRRLKNVAAEEGILYKVAAKYPNYAIGSTSATALYGTVNAKRLARIRDEVDPDGVMRLLVLKCTSARYDVSNPVLARQSGAAVRRAYVYRVSGKRSDNTATATRFASKQKI</sequence>
<keyword evidence="3" id="KW-0274">FAD</keyword>
<reference evidence="7" key="1">
    <citation type="submission" date="2023-04" db="EMBL/GenBank/DDBJ databases">
        <title>Black Yeasts Isolated from many extreme environments.</title>
        <authorList>
            <person name="Coleine C."/>
            <person name="Stajich J.E."/>
            <person name="Selbmann L."/>
        </authorList>
    </citation>
    <scope>NUCLEOTIDE SEQUENCE</scope>
    <source>
        <strain evidence="7">CCFEE 5312</strain>
    </source>
</reference>
<dbReference type="PANTHER" id="PTHR42973:SF13">
    <property type="entry name" value="FAD-BINDING PCMH-TYPE DOMAIN-CONTAINING PROTEIN"/>
    <property type="match status" value="1"/>
</dbReference>
<evidence type="ECO:0000256" key="5">
    <source>
        <dbReference type="SAM" id="MobiDB-lite"/>
    </source>
</evidence>
<evidence type="ECO:0000313" key="8">
    <source>
        <dbReference type="Proteomes" id="UP001271007"/>
    </source>
</evidence>
<dbReference type="InterPro" id="IPR050416">
    <property type="entry name" value="FAD-linked_Oxidoreductase"/>
</dbReference>
<feature type="compositionally biased region" description="Basic and acidic residues" evidence="5">
    <location>
        <begin position="24"/>
        <end position="34"/>
    </location>
</feature>
<evidence type="ECO:0000259" key="6">
    <source>
        <dbReference type="PROSITE" id="PS51387"/>
    </source>
</evidence>
<comment type="caution">
    <text evidence="7">The sequence shown here is derived from an EMBL/GenBank/DDBJ whole genome shotgun (WGS) entry which is preliminary data.</text>
</comment>
<name>A0AAJ0G7G5_9PEZI</name>
<evidence type="ECO:0000313" key="7">
    <source>
        <dbReference type="EMBL" id="KAK3052017.1"/>
    </source>
</evidence>
<feature type="region of interest" description="Disordered" evidence="5">
    <location>
        <begin position="1"/>
        <end position="35"/>
    </location>
</feature>
<evidence type="ECO:0000256" key="4">
    <source>
        <dbReference type="ARBA" id="ARBA00023002"/>
    </source>
</evidence>
<keyword evidence="8" id="KW-1185">Reference proteome</keyword>
<protein>
    <recommendedName>
        <fullName evidence="6">FAD-binding PCMH-type domain-containing protein</fullName>
    </recommendedName>
</protein>
<dbReference type="Gene3D" id="3.30.465.10">
    <property type="match status" value="1"/>
</dbReference>
<dbReference type="InterPro" id="IPR016166">
    <property type="entry name" value="FAD-bd_PCMH"/>
</dbReference>
<dbReference type="InterPro" id="IPR006094">
    <property type="entry name" value="Oxid_FAD_bind_N"/>
</dbReference>
<feature type="domain" description="FAD-binding PCMH-type" evidence="6">
    <location>
        <begin position="39"/>
        <end position="194"/>
    </location>
</feature>
<proteinExistence type="inferred from homology"/>
<keyword evidence="4" id="KW-0560">Oxidoreductase</keyword>
<dbReference type="GO" id="GO:0071949">
    <property type="term" value="F:FAD binding"/>
    <property type="evidence" value="ECO:0007669"/>
    <property type="project" value="InterPro"/>
</dbReference>
<dbReference type="PROSITE" id="PS51387">
    <property type="entry name" value="FAD_PCMH"/>
    <property type="match status" value="1"/>
</dbReference>
<dbReference type="GO" id="GO:0016491">
    <property type="term" value="F:oxidoreductase activity"/>
    <property type="evidence" value="ECO:0007669"/>
    <property type="project" value="UniProtKB-KW"/>
</dbReference>
<accession>A0AAJ0G7G5</accession>
<dbReference type="AlphaFoldDB" id="A0AAJ0G7G5"/>